<dbReference type="AlphaFoldDB" id="E6K580"/>
<evidence type="ECO:0000256" key="1">
    <source>
        <dbReference type="SAM" id="Phobius"/>
    </source>
</evidence>
<accession>E6K580</accession>
<keyword evidence="1" id="KW-1133">Transmembrane helix</keyword>
<protein>
    <submittedName>
        <fullName evidence="2">Uncharacterized protein</fullName>
    </submittedName>
</protein>
<proteinExistence type="predicted"/>
<feature type="transmembrane region" description="Helical" evidence="1">
    <location>
        <begin position="20"/>
        <end position="39"/>
    </location>
</feature>
<name>E6K580_9BACT</name>
<dbReference type="Proteomes" id="UP000003112">
    <property type="component" value="Unassembled WGS sequence"/>
</dbReference>
<dbReference type="STRING" id="873513.HMPREF6485_0719"/>
<dbReference type="HOGENOM" id="CLU_2956737_0_0_10"/>
<gene>
    <name evidence="2" type="ORF">HMPREF6485_0719</name>
</gene>
<evidence type="ECO:0000313" key="3">
    <source>
        <dbReference type="Proteomes" id="UP000003112"/>
    </source>
</evidence>
<keyword evidence="1" id="KW-0812">Transmembrane</keyword>
<dbReference type="EMBL" id="AEPD01000015">
    <property type="protein sequence ID" value="EFU31326.1"/>
    <property type="molecule type" value="Genomic_DNA"/>
</dbReference>
<reference evidence="2 3" key="1">
    <citation type="submission" date="2010-10" db="EMBL/GenBank/DDBJ databases">
        <authorList>
            <person name="Muzny D."/>
            <person name="Qin X."/>
            <person name="Deng J."/>
            <person name="Jiang H."/>
            <person name="Liu Y."/>
            <person name="Qu J."/>
            <person name="Song X.-Z."/>
            <person name="Zhang L."/>
            <person name="Thornton R."/>
            <person name="Coyle M."/>
            <person name="Francisco L."/>
            <person name="Jackson L."/>
            <person name="Javaid M."/>
            <person name="Korchina V."/>
            <person name="Kovar C."/>
            <person name="Mata R."/>
            <person name="Mathew T."/>
            <person name="Ngo R."/>
            <person name="Nguyen L."/>
            <person name="Nguyen N."/>
            <person name="Okwuonu G."/>
            <person name="Ongeri F."/>
            <person name="Pham C."/>
            <person name="Simmons D."/>
            <person name="Wilczek-Boney K."/>
            <person name="Hale W."/>
            <person name="Jakkamsetti A."/>
            <person name="Pham P."/>
            <person name="Ruth R."/>
            <person name="San Lucas F."/>
            <person name="Warren J."/>
            <person name="Zhang J."/>
            <person name="Zhao Z."/>
            <person name="Zhou C."/>
            <person name="Zhu D."/>
            <person name="Lee S."/>
            <person name="Bess C."/>
            <person name="Blankenburg K."/>
            <person name="Forbes L."/>
            <person name="Fu Q."/>
            <person name="Gubbala S."/>
            <person name="Hirani K."/>
            <person name="Jayaseelan J.C."/>
            <person name="Lara F."/>
            <person name="Munidasa M."/>
            <person name="Palculict T."/>
            <person name="Patil S."/>
            <person name="Pu L.-L."/>
            <person name="Saada N."/>
            <person name="Tang L."/>
            <person name="Weissenberger G."/>
            <person name="Zhu Y."/>
            <person name="Hemphill L."/>
            <person name="Shang Y."/>
            <person name="Youmans B."/>
            <person name="Ayvaz T."/>
            <person name="Ross M."/>
            <person name="Santibanez J."/>
            <person name="Aqrawi P."/>
            <person name="Gross S."/>
            <person name="Joshi V."/>
            <person name="Fowler G."/>
            <person name="Nazareth L."/>
            <person name="Reid J."/>
            <person name="Worley K."/>
            <person name="Petrosino J."/>
            <person name="Highlander S."/>
            <person name="Gibbs R."/>
        </authorList>
    </citation>
    <scope>NUCLEOTIDE SEQUENCE [LARGE SCALE GENOMIC DNA]</scope>
    <source>
        <strain evidence="2 3">ATCC 33574</strain>
    </source>
</reference>
<evidence type="ECO:0000313" key="2">
    <source>
        <dbReference type="EMBL" id="EFU31326.1"/>
    </source>
</evidence>
<organism evidence="2 3">
    <name type="scientific">Segatella buccae ATCC 33574</name>
    <dbReference type="NCBI Taxonomy" id="873513"/>
    <lineage>
        <taxon>Bacteria</taxon>
        <taxon>Pseudomonadati</taxon>
        <taxon>Bacteroidota</taxon>
        <taxon>Bacteroidia</taxon>
        <taxon>Bacteroidales</taxon>
        <taxon>Prevotellaceae</taxon>
        <taxon>Segatella</taxon>
    </lineage>
</organism>
<keyword evidence="1" id="KW-0472">Membrane</keyword>
<sequence length="59" mass="7162">MADLIWGRLFLFFPNGPCRFFFRLTFVCFQSCTVMMGVFTDKRWNIIGKFRNFVIKQRI</sequence>
<keyword evidence="3" id="KW-1185">Reference proteome</keyword>
<comment type="caution">
    <text evidence="2">The sequence shown here is derived from an EMBL/GenBank/DDBJ whole genome shotgun (WGS) entry which is preliminary data.</text>
</comment>